<feature type="domain" description="Protein kinase" evidence="1">
    <location>
        <begin position="14"/>
        <end position="305"/>
    </location>
</feature>
<dbReference type="Proteomes" id="UP000324611">
    <property type="component" value="Unassembled WGS sequence"/>
</dbReference>
<dbReference type="SMART" id="SM00220">
    <property type="entry name" value="S_TKc"/>
    <property type="match status" value="1"/>
</dbReference>
<comment type="caution">
    <text evidence="2">The sequence shown here is derived from an EMBL/GenBank/DDBJ whole genome shotgun (WGS) entry which is preliminary data.</text>
</comment>
<dbReference type="InterPro" id="IPR012341">
    <property type="entry name" value="6hp_glycosidase-like_sf"/>
</dbReference>
<organism evidence="2 3">
    <name type="scientific">Chitinophaga agrisoli</name>
    <dbReference type="NCBI Taxonomy" id="2607653"/>
    <lineage>
        <taxon>Bacteria</taxon>
        <taxon>Pseudomonadati</taxon>
        <taxon>Bacteroidota</taxon>
        <taxon>Chitinophagia</taxon>
        <taxon>Chitinophagales</taxon>
        <taxon>Chitinophagaceae</taxon>
        <taxon>Chitinophaga</taxon>
    </lineage>
</organism>
<dbReference type="InterPro" id="IPR000719">
    <property type="entry name" value="Prot_kinase_dom"/>
</dbReference>
<sequence length="716" mass="80182">MKPAENIKPDLILEETQIPLEEGSKGKVEKIGGKRIGYYYIIIKSLKESKKNDVVRCVYIKGMFNFGICVIKEGTYGDTKDKHGRDIIDRLQWQKKLHQLLHGKIRLPKLLGSFEENGNYYLVLERIKGVSLAKAIRAAKGELRDAIITGNKLGITFIKHLIELIRTLNTLHQHQIVHRDVTPANFMITPSGKVSLIDMELSYLITTNTPNPPFTLGTYGYMSPEQQAVDPNPTIKEDIFSVGAIILYIWSGIHPLKLVYGTPEDIASKVQFFIPEKTMASLVTQSLMSPPSIRPSLKNIEQALLKYKDSVQKTKKNTTADIISKEQVLPTLQEAIHTLGSPLLADEQGWFSANVNHPFDADTQKIIKAKYASFTGGDSGILYLLACAKKTGLDVSHSLQCVDKSLTLIEKKYINRLNKAVPGLYYGADGIAVCLSTAIDHGLINCEPMYQEWINKLLGKKSQTNNLMYGISGQGIANILCEDFIPSNLLQKRLTEYVQHLIDHQEKDGSWVRAISGNKKRITRGLATGVAGISYFLLSVAQKYNSSDALKAGQLGLGWLMKKSIHKDNMVQWLSSTNDPIMPWWNDGAPGIAIAFLKAYELTQNKDYRKYAIGALSTQKPHVVYDNLSQHQGLSGLGEVYLEAYKILKDDVWYERASWIAQIVMLLRRTHPQFGPYWLVEDEKTPVAGFMLGNSGVLHFLLRYCNPTLVNGPLMT</sequence>
<dbReference type="PROSITE" id="PS50011">
    <property type="entry name" value="PROTEIN_KINASE_DOM"/>
    <property type="match status" value="1"/>
</dbReference>
<accession>A0A5B2VM50</accession>
<protein>
    <submittedName>
        <fullName evidence="2">Protein kinase</fullName>
    </submittedName>
</protein>
<keyword evidence="3" id="KW-1185">Reference proteome</keyword>
<proteinExistence type="predicted"/>
<dbReference type="PRINTS" id="PR01950">
    <property type="entry name" value="LANCSUPER"/>
</dbReference>
<dbReference type="PANTHER" id="PTHR44167:SF24">
    <property type="entry name" value="SERINE_THREONINE-PROTEIN KINASE CHK2"/>
    <property type="match status" value="1"/>
</dbReference>
<gene>
    <name evidence="2" type="ORF">F0L74_26420</name>
</gene>
<reference evidence="2 3" key="2">
    <citation type="submission" date="2019-09" db="EMBL/GenBank/DDBJ databases">
        <authorList>
            <person name="Jin C."/>
        </authorList>
    </citation>
    <scope>NUCLEOTIDE SEQUENCE [LARGE SCALE GENOMIC DNA]</scope>
    <source>
        <strain evidence="2 3">BN140078</strain>
    </source>
</reference>
<dbReference type="Pfam" id="PF00069">
    <property type="entry name" value="Pkinase"/>
    <property type="match status" value="1"/>
</dbReference>
<keyword evidence="2" id="KW-0808">Transferase</keyword>
<dbReference type="GO" id="GO:0005524">
    <property type="term" value="F:ATP binding"/>
    <property type="evidence" value="ECO:0007669"/>
    <property type="project" value="InterPro"/>
</dbReference>
<evidence type="ECO:0000313" key="2">
    <source>
        <dbReference type="EMBL" id="KAA2239730.1"/>
    </source>
</evidence>
<dbReference type="Gene3D" id="1.10.510.10">
    <property type="entry name" value="Transferase(Phosphotransferase) domain 1"/>
    <property type="match status" value="1"/>
</dbReference>
<dbReference type="GO" id="GO:0005975">
    <property type="term" value="P:carbohydrate metabolic process"/>
    <property type="evidence" value="ECO:0007669"/>
    <property type="project" value="InterPro"/>
</dbReference>
<dbReference type="InterPro" id="IPR008266">
    <property type="entry name" value="Tyr_kinase_AS"/>
</dbReference>
<dbReference type="PROSITE" id="PS00109">
    <property type="entry name" value="PROTEIN_KINASE_TYR"/>
    <property type="match status" value="1"/>
</dbReference>
<dbReference type="RefSeq" id="WP_149840907.1">
    <property type="nucleotide sequence ID" value="NZ_VUOC01000004.1"/>
</dbReference>
<reference evidence="2 3" key="1">
    <citation type="submission" date="2019-09" db="EMBL/GenBank/DDBJ databases">
        <title>Chitinophaga ginsengihumi sp. nov., isolated from soil of ginseng rhizosphere.</title>
        <authorList>
            <person name="Lee J."/>
        </authorList>
    </citation>
    <scope>NUCLEOTIDE SEQUENCE [LARGE SCALE GENOMIC DNA]</scope>
    <source>
        <strain evidence="2 3">BN140078</strain>
    </source>
</reference>
<dbReference type="EMBL" id="VUOC01000004">
    <property type="protein sequence ID" value="KAA2239730.1"/>
    <property type="molecule type" value="Genomic_DNA"/>
</dbReference>
<dbReference type="Gene3D" id="1.50.10.10">
    <property type="match status" value="1"/>
</dbReference>
<dbReference type="InterPro" id="IPR007822">
    <property type="entry name" value="LANC-like"/>
</dbReference>
<dbReference type="GO" id="GO:0004674">
    <property type="term" value="F:protein serine/threonine kinase activity"/>
    <property type="evidence" value="ECO:0007669"/>
    <property type="project" value="TreeGrafter"/>
</dbReference>
<dbReference type="SMART" id="SM01260">
    <property type="entry name" value="LANC_like"/>
    <property type="match status" value="1"/>
</dbReference>
<keyword evidence="2" id="KW-0418">Kinase</keyword>
<evidence type="ECO:0000313" key="3">
    <source>
        <dbReference type="Proteomes" id="UP000324611"/>
    </source>
</evidence>
<dbReference type="AlphaFoldDB" id="A0A5B2VM50"/>
<dbReference type="SUPFAM" id="SSF158745">
    <property type="entry name" value="LanC-like"/>
    <property type="match status" value="1"/>
</dbReference>
<dbReference type="SUPFAM" id="SSF56112">
    <property type="entry name" value="Protein kinase-like (PK-like)"/>
    <property type="match status" value="1"/>
</dbReference>
<evidence type="ECO:0000259" key="1">
    <source>
        <dbReference type="PROSITE" id="PS50011"/>
    </source>
</evidence>
<dbReference type="InterPro" id="IPR011009">
    <property type="entry name" value="Kinase-like_dom_sf"/>
</dbReference>
<name>A0A5B2VM50_9BACT</name>
<dbReference type="PANTHER" id="PTHR44167">
    <property type="entry name" value="OVARIAN-SPECIFIC SERINE/THREONINE-PROTEIN KINASE LOK-RELATED"/>
    <property type="match status" value="1"/>
</dbReference>
<dbReference type="Pfam" id="PF05147">
    <property type="entry name" value="LANC_like"/>
    <property type="match status" value="1"/>
</dbReference>
<dbReference type="GO" id="GO:0031179">
    <property type="term" value="P:peptide modification"/>
    <property type="evidence" value="ECO:0007669"/>
    <property type="project" value="InterPro"/>
</dbReference>